<evidence type="ECO:0008006" key="3">
    <source>
        <dbReference type="Google" id="ProtNLM"/>
    </source>
</evidence>
<proteinExistence type="predicted"/>
<gene>
    <name evidence="1" type="ORF">HYG79_17975</name>
</gene>
<organism evidence="1 2">
    <name type="scientific">Costertonia aggregata</name>
    <dbReference type="NCBI Taxonomy" id="343403"/>
    <lineage>
        <taxon>Bacteria</taxon>
        <taxon>Pseudomonadati</taxon>
        <taxon>Bacteroidota</taxon>
        <taxon>Flavobacteriia</taxon>
        <taxon>Flavobacteriales</taxon>
        <taxon>Flavobacteriaceae</taxon>
        <taxon>Costertonia</taxon>
    </lineage>
</organism>
<dbReference type="RefSeq" id="WP_179243443.1">
    <property type="nucleotide sequence ID" value="NZ_CP058595.1"/>
</dbReference>
<dbReference type="SUPFAM" id="SSF55729">
    <property type="entry name" value="Acyl-CoA N-acyltransferases (Nat)"/>
    <property type="match status" value="1"/>
</dbReference>
<reference evidence="1 2" key="1">
    <citation type="journal article" date="2006" name="Int. J. Syst. Evol. Microbiol.">
        <title>Costertonia aggregata gen. nov., sp. nov., a mesophilic marine bacterium of the family Flavobacteriaceae, isolated from a mature biofilm.</title>
        <authorList>
            <person name="Kwon K.K."/>
            <person name="Lee Y.K."/>
            <person name="Lee H.K."/>
        </authorList>
    </citation>
    <scope>NUCLEOTIDE SEQUENCE [LARGE SCALE GENOMIC DNA]</scope>
    <source>
        <strain evidence="1 2">KCCM 42265</strain>
    </source>
</reference>
<dbReference type="Proteomes" id="UP000509302">
    <property type="component" value="Chromosome"/>
</dbReference>
<dbReference type="KEGG" id="cagg:HYG79_17975"/>
<dbReference type="InterPro" id="IPR016181">
    <property type="entry name" value="Acyl_CoA_acyltransferase"/>
</dbReference>
<protein>
    <recommendedName>
        <fullName evidence="3">GNAT family N-acetyltransferase</fullName>
    </recommendedName>
</protein>
<sequence length="58" mass="6967">MRSRLKNRYLFNREQTDKKRCGSTRFGLIDTTHKVLHIGWTWIAPETRGTGFNHQMKF</sequence>
<evidence type="ECO:0000313" key="1">
    <source>
        <dbReference type="EMBL" id="QLG47166.1"/>
    </source>
</evidence>
<keyword evidence="2" id="KW-1185">Reference proteome</keyword>
<evidence type="ECO:0000313" key="2">
    <source>
        <dbReference type="Proteomes" id="UP000509302"/>
    </source>
</evidence>
<accession>A0A7H9AUP9</accession>
<name>A0A7H9AUP9_9FLAO</name>
<dbReference type="AlphaFoldDB" id="A0A7H9AUP9"/>
<dbReference type="EMBL" id="CP058595">
    <property type="protein sequence ID" value="QLG47166.1"/>
    <property type="molecule type" value="Genomic_DNA"/>
</dbReference>